<feature type="domain" description="Ig-like" evidence="1">
    <location>
        <begin position="47"/>
        <end position="140"/>
    </location>
</feature>
<dbReference type="SUPFAM" id="SSF48726">
    <property type="entry name" value="Immunoglobulin"/>
    <property type="match status" value="2"/>
</dbReference>
<feature type="non-terminal residue" evidence="2">
    <location>
        <position position="1"/>
    </location>
</feature>
<keyword evidence="3" id="KW-1185">Reference proteome</keyword>
<reference evidence="2" key="1">
    <citation type="submission" date="2021-04" db="EMBL/GenBank/DDBJ databases">
        <authorList>
            <person name="Chebbi M.A.C M."/>
        </authorList>
    </citation>
    <scope>NUCLEOTIDE SEQUENCE</scope>
</reference>
<protein>
    <submittedName>
        <fullName evidence="2">Similar to NPHS1: Nephrin (Homo sapiens)</fullName>
    </submittedName>
</protein>
<dbReference type="AlphaFoldDB" id="A0A8J2HLN3"/>
<dbReference type="InterPro" id="IPR007110">
    <property type="entry name" value="Ig-like_dom"/>
</dbReference>
<evidence type="ECO:0000313" key="3">
    <source>
        <dbReference type="Proteomes" id="UP000786811"/>
    </source>
</evidence>
<evidence type="ECO:0000313" key="2">
    <source>
        <dbReference type="EMBL" id="CAG5107637.1"/>
    </source>
</evidence>
<evidence type="ECO:0000259" key="1">
    <source>
        <dbReference type="PROSITE" id="PS50835"/>
    </source>
</evidence>
<dbReference type="EMBL" id="CAJNRD030001124">
    <property type="protein sequence ID" value="CAG5107637.1"/>
    <property type="molecule type" value="Genomic_DNA"/>
</dbReference>
<dbReference type="InterPro" id="IPR036179">
    <property type="entry name" value="Ig-like_dom_sf"/>
</dbReference>
<sequence>NEILMHNTSARIIQSNQSLVLQSVTRNSAGYYACAATNSIRETRSEPLLFRVKFAPICKEDQIIVVGASRGESLNISCKVEADPPVRNFRWKFNNSGATLEVSPKQFTIPMHGDADGVSILKYTPVTDVDYGTLSCWADNEVGTQARPCLFQIVTAGKPSPVRNCTLANQTYTSVEVKCIAGYDGGLPQRFVLEVYHGNIDSLPDSKPQYNVSSSDEPIFSLSSLDVPVDAGVHVAVYAVNAKGRSQAVVLSEVTFRDAEKRTGKPYYYFIELD</sequence>
<dbReference type="PANTHER" id="PTHR23278">
    <property type="entry name" value="SIDESTEP PROTEIN"/>
    <property type="match status" value="1"/>
</dbReference>
<dbReference type="PROSITE" id="PS50835">
    <property type="entry name" value="IG_LIKE"/>
    <property type="match status" value="1"/>
</dbReference>
<comment type="caution">
    <text evidence="2">The sequence shown here is derived from an EMBL/GenBank/DDBJ whole genome shotgun (WGS) entry which is preliminary data.</text>
</comment>
<accession>A0A8J2HLN3</accession>
<gene>
    <name evidence="2" type="ORF">HICCMSTLAB_LOCUS12843</name>
</gene>
<dbReference type="PANTHER" id="PTHR23278:SF31">
    <property type="entry name" value="SIDESTEP II, ISOFORM A"/>
    <property type="match status" value="1"/>
</dbReference>
<dbReference type="Pfam" id="PF13927">
    <property type="entry name" value="Ig_3"/>
    <property type="match status" value="1"/>
</dbReference>
<dbReference type="CDD" id="cd00096">
    <property type="entry name" value="Ig"/>
    <property type="match status" value="1"/>
</dbReference>
<dbReference type="Gene3D" id="2.60.40.10">
    <property type="entry name" value="Immunoglobulins"/>
    <property type="match status" value="2"/>
</dbReference>
<dbReference type="Proteomes" id="UP000786811">
    <property type="component" value="Unassembled WGS sequence"/>
</dbReference>
<dbReference type="OrthoDB" id="10006996at2759"/>
<proteinExistence type="predicted"/>
<organism evidence="2 3">
    <name type="scientific">Cotesia congregata</name>
    <name type="common">Parasitoid wasp</name>
    <name type="synonym">Apanteles congregatus</name>
    <dbReference type="NCBI Taxonomy" id="51543"/>
    <lineage>
        <taxon>Eukaryota</taxon>
        <taxon>Metazoa</taxon>
        <taxon>Ecdysozoa</taxon>
        <taxon>Arthropoda</taxon>
        <taxon>Hexapoda</taxon>
        <taxon>Insecta</taxon>
        <taxon>Pterygota</taxon>
        <taxon>Neoptera</taxon>
        <taxon>Endopterygota</taxon>
        <taxon>Hymenoptera</taxon>
        <taxon>Apocrita</taxon>
        <taxon>Ichneumonoidea</taxon>
        <taxon>Braconidae</taxon>
        <taxon>Microgastrinae</taxon>
        <taxon>Cotesia</taxon>
    </lineage>
</organism>
<name>A0A8J2HLN3_COTCN</name>
<dbReference type="InterPro" id="IPR013783">
    <property type="entry name" value="Ig-like_fold"/>
</dbReference>